<evidence type="ECO:0000313" key="6">
    <source>
        <dbReference type="Proteomes" id="UP000288711"/>
    </source>
</evidence>
<feature type="region of interest" description="Disordered" evidence="1">
    <location>
        <begin position="119"/>
        <end position="142"/>
    </location>
</feature>
<dbReference type="OrthoDB" id="4858111at2"/>
<comment type="caution">
    <text evidence="3">The sequence shown here is derived from an EMBL/GenBank/DDBJ whole genome shotgun (WGS) entry which is preliminary data.</text>
</comment>
<gene>
    <name evidence="3" type="ORF">B277_01779</name>
    <name evidence="4" type="ORF">CWN80_03700</name>
</gene>
<dbReference type="Proteomes" id="UP000004474">
    <property type="component" value="Unassembled WGS sequence"/>
</dbReference>
<organism evidence="3 5">
    <name type="scientific">Janibacter hoylei PVAS-1</name>
    <dbReference type="NCBI Taxonomy" id="1210046"/>
    <lineage>
        <taxon>Bacteria</taxon>
        <taxon>Bacillati</taxon>
        <taxon>Actinomycetota</taxon>
        <taxon>Actinomycetes</taxon>
        <taxon>Micrococcales</taxon>
        <taxon>Intrasporangiaceae</taxon>
        <taxon>Janibacter</taxon>
    </lineage>
</organism>
<keyword evidence="2" id="KW-0812">Transmembrane</keyword>
<name>K1ETS6_9MICO</name>
<proteinExistence type="predicted"/>
<keyword evidence="2" id="KW-0472">Membrane</keyword>
<feature type="transmembrane region" description="Helical" evidence="2">
    <location>
        <begin position="61"/>
        <end position="81"/>
    </location>
</feature>
<evidence type="ECO:0000256" key="2">
    <source>
        <dbReference type="SAM" id="Phobius"/>
    </source>
</evidence>
<dbReference type="AlphaFoldDB" id="K1ETS6"/>
<dbReference type="EMBL" id="PIPF01000003">
    <property type="protein sequence ID" value="RWU84693.1"/>
    <property type="molecule type" value="Genomic_DNA"/>
</dbReference>
<evidence type="ECO:0000313" key="3">
    <source>
        <dbReference type="EMBL" id="EKA62563.1"/>
    </source>
</evidence>
<keyword evidence="2" id="KW-1133">Transmembrane helix</keyword>
<evidence type="ECO:0000313" key="4">
    <source>
        <dbReference type="EMBL" id="RWU84693.1"/>
    </source>
</evidence>
<evidence type="ECO:0000256" key="1">
    <source>
        <dbReference type="SAM" id="MobiDB-lite"/>
    </source>
</evidence>
<feature type="compositionally biased region" description="Polar residues" evidence="1">
    <location>
        <begin position="119"/>
        <end position="138"/>
    </location>
</feature>
<dbReference type="RefSeq" id="WP_007924459.1">
    <property type="nucleotide sequence ID" value="NZ_ALWX01000005.1"/>
</dbReference>
<keyword evidence="6" id="KW-1185">Reference proteome</keyword>
<dbReference type="Proteomes" id="UP000288711">
    <property type="component" value="Unassembled WGS sequence"/>
</dbReference>
<reference evidence="4 6" key="1">
    <citation type="journal article" date="2009" name="Int. J. Syst. Evol. Microbiol.">
        <title>Janibacter hoylei sp. nov., Bacillus isronensis sp. nov. and Bacillus aryabhattai sp. nov., isolated from cryotubes used for collecting air from the upper atmosphere.</title>
        <authorList>
            <person name="Shivaji S."/>
            <person name="Chaturvedi P."/>
            <person name="Begum Z."/>
            <person name="Pindi P.K."/>
            <person name="Manorama R."/>
            <person name="Padmanaban D.A."/>
            <person name="Shouche Y.S."/>
            <person name="Pawar S."/>
            <person name="Vaishampayan P."/>
            <person name="Dutt C.B."/>
            <person name="Datta G.N."/>
            <person name="Manchanda R.K."/>
            <person name="Rao U.R."/>
            <person name="Bhargava P.M."/>
            <person name="Narlikar J.V."/>
        </authorList>
    </citation>
    <scope>NUCLEOTIDE SEQUENCE [LARGE SCALE GENOMIC DNA]</scope>
    <source>
        <strain evidence="4 6">PVAS-1</strain>
    </source>
</reference>
<dbReference type="EMBL" id="ALWX01000005">
    <property type="protein sequence ID" value="EKA62563.1"/>
    <property type="molecule type" value="Genomic_DNA"/>
</dbReference>
<dbReference type="PATRIC" id="fig|1210046.3.peg.350"/>
<reference evidence="4" key="3">
    <citation type="submission" date="2017-11" db="EMBL/GenBank/DDBJ databases">
        <authorList>
            <person name="Seuylemezian A."/>
            <person name="Cooper K."/>
            <person name="Vaishampayan P."/>
        </authorList>
    </citation>
    <scope>NUCLEOTIDE SEQUENCE</scope>
    <source>
        <strain evidence="4">PVAS-1</strain>
    </source>
</reference>
<sequence>MSDAHDDTPWGPEDDARVRGALMSLMDDVAAEPLPEPAFVRARSTAGGAPRDLRRRRRRSFTVIAGLAASALVATGATLLVREGVGSTPPAATSTATGDPALQMLDSDEWSAALGLPVASTQGSTEPDGQCFQTPQSDSWDRRVSTLDDGRVVSGQWIGTTTSGASTPPTEAIDQAVALCEESYSVTQRVTEDLPGGATFRSWHARGEDGATYWWVEATRGSSTSYLTVAELDGKSYTSEEMRQVAQSALGDVDLLATSNAS</sequence>
<reference evidence="3 5" key="2">
    <citation type="journal article" date="2012" name="J. Bacteriol.">
        <title>Genome Sequence of Janibacter hoylei MTCC8307, Isolated from the Stratospheric Air.</title>
        <authorList>
            <person name="Pawar S.P."/>
            <person name="Dhotre D.P."/>
            <person name="Shetty S.A."/>
            <person name="Chowdhury S.P."/>
            <person name="Chaudhari B.L."/>
            <person name="Shouche Y.S."/>
        </authorList>
    </citation>
    <scope>NUCLEOTIDE SEQUENCE [LARGE SCALE GENOMIC DNA]</scope>
    <source>
        <strain evidence="3 5">PVAS-1</strain>
    </source>
</reference>
<evidence type="ECO:0000313" key="5">
    <source>
        <dbReference type="Proteomes" id="UP000004474"/>
    </source>
</evidence>
<accession>K1ETS6</accession>
<protein>
    <submittedName>
        <fullName evidence="3">Uncharacterized protein</fullName>
    </submittedName>
</protein>